<keyword evidence="2" id="KW-1185">Reference proteome</keyword>
<sequence length="119" mass="13579">MVKIAGKCMPGTIPNKARLPQAFVSHPFSNDPLEEERIFFDEKEVTIPYGLPPNISWLFLRCDFSLLSTLGAFAGSRHIDGEHGWHKHRFDITLEKRSFKPNTVGRSSHRMVLISTQNE</sequence>
<proteinExistence type="predicted"/>
<dbReference type="AlphaFoldDB" id="A0AA36GZP8"/>
<organism evidence="1 2">
    <name type="scientific">Cylicocyclus nassatus</name>
    <name type="common">Nematode worm</name>
    <dbReference type="NCBI Taxonomy" id="53992"/>
    <lineage>
        <taxon>Eukaryota</taxon>
        <taxon>Metazoa</taxon>
        <taxon>Ecdysozoa</taxon>
        <taxon>Nematoda</taxon>
        <taxon>Chromadorea</taxon>
        <taxon>Rhabditida</taxon>
        <taxon>Rhabditina</taxon>
        <taxon>Rhabditomorpha</taxon>
        <taxon>Strongyloidea</taxon>
        <taxon>Strongylidae</taxon>
        <taxon>Cylicocyclus</taxon>
    </lineage>
</organism>
<evidence type="ECO:0000313" key="1">
    <source>
        <dbReference type="EMBL" id="CAJ0601314.1"/>
    </source>
</evidence>
<dbReference type="EMBL" id="CATQJL010000305">
    <property type="protein sequence ID" value="CAJ0601314.1"/>
    <property type="molecule type" value="Genomic_DNA"/>
</dbReference>
<name>A0AA36GZP8_CYLNA</name>
<accession>A0AA36GZP8</accession>
<protein>
    <submittedName>
        <fullName evidence="1">Uncharacterized protein</fullName>
    </submittedName>
</protein>
<reference evidence="1" key="1">
    <citation type="submission" date="2023-07" db="EMBL/GenBank/DDBJ databases">
        <authorList>
            <consortium name="CYATHOMIX"/>
        </authorList>
    </citation>
    <scope>NUCLEOTIDE SEQUENCE</scope>
    <source>
        <strain evidence="1">N/A</strain>
    </source>
</reference>
<evidence type="ECO:0000313" key="2">
    <source>
        <dbReference type="Proteomes" id="UP001176961"/>
    </source>
</evidence>
<dbReference type="Proteomes" id="UP001176961">
    <property type="component" value="Unassembled WGS sequence"/>
</dbReference>
<comment type="caution">
    <text evidence="1">The sequence shown here is derived from an EMBL/GenBank/DDBJ whole genome shotgun (WGS) entry which is preliminary data.</text>
</comment>
<gene>
    <name evidence="1" type="ORF">CYNAS_LOCUS13297</name>
</gene>